<sequence length="604" mass="64899">MTHHLFMQLLVLLAIGTLHCWTGVVAVGEGMGTPWGKSRAHWHEEKSEFDMTTEETSLSGTAVKRPLRWSEFLIGEGNITFQGNARCGGGYCPAEAPICCGEASHFFCVPGGTKCCFAPNGNVAACEQSAECCIAGKNTTCCMQGTTCGIDVNGSRCVSNACTAYQTSDDCLQKATGCAWCCAERRCISKSQKCSTGDSAIERGETCSSPCQYADTCALCLSYNISNSGSDACSWCCATQSCIPLSRAIECGNDQQVQSLGLCSACQANGAGINPEFVGTVSQFFGLISGIVLIVGIMSCIGVSRAFIYFRGGMLTNNGMSVADVDAQMAVRRHGFGSSEASPMQESVKGSLSRFFGTVLSMFRSKAKTENPTEAAQVSTSLVSVLFCSACHRIQHVRILASAANAIKGNKGVQGGTGSTPHDDAHPVDDDIVILLPCCHAFCRPCVGLIPSTKPAAARPSECAIETQSNGTDTVRAEYIRLHPSREEGMIDFQEREPSAPDTRQASCEEQQVLLSPLGRREGNGGDTMTSTASPTTGQSQHRTRSWREGLLRSWRSLSIWRVRSASREEKLMENAVLKNIRRKCPKCRKEVKDVFLPENILKL</sequence>
<dbReference type="GeneID" id="40316054"/>
<proteinExistence type="predicted"/>
<dbReference type="OrthoDB" id="245982at2759"/>
<dbReference type="EMBL" id="MKKU01000096">
    <property type="protein sequence ID" value="RNF24684.1"/>
    <property type="molecule type" value="Genomic_DNA"/>
</dbReference>
<protein>
    <submittedName>
        <fullName evidence="4">Uncharacterized protein</fullName>
    </submittedName>
</protein>
<comment type="caution">
    <text evidence="4">The sequence shown here is derived from an EMBL/GenBank/DDBJ whole genome shotgun (WGS) entry which is preliminary data.</text>
</comment>
<feature type="signal peptide" evidence="3">
    <location>
        <begin position="1"/>
        <end position="26"/>
    </location>
</feature>
<evidence type="ECO:0000256" key="1">
    <source>
        <dbReference type="SAM" id="MobiDB-lite"/>
    </source>
</evidence>
<keyword evidence="2" id="KW-1133">Transmembrane helix</keyword>
<evidence type="ECO:0000256" key="2">
    <source>
        <dbReference type="SAM" id="Phobius"/>
    </source>
</evidence>
<name>A0A422Q3Z3_9TRYP</name>
<feature type="chain" id="PRO_5019360025" evidence="3">
    <location>
        <begin position="27"/>
        <end position="604"/>
    </location>
</feature>
<keyword evidence="3" id="KW-0732">Signal</keyword>
<feature type="region of interest" description="Disordered" evidence="1">
    <location>
        <begin position="516"/>
        <end position="546"/>
    </location>
</feature>
<accession>A0A422Q3Z3</accession>
<dbReference type="Proteomes" id="UP000284403">
    <property type="component" value="Unassembled WGS sequence"/>
</dbReference>
<evidence type="ECO:0000256" key="3">
    <source>
        <dbReference type="SAM" id="SignalP"/>
    </source>
</evidence>
<feature type="compositionally biased region" description="Polar residues" evidence="1">
    <location>
        <begin position="527"/>
        <end position="541"/>
    </location>
</feature>
<reference evidence="4 5" key="1">
    <citation type="journal article" date="2018" name="BMC Genomics">
        <title>Genomic comparison of Trypanosoma conorhini and Trypanosoma rangeli to Trypanosoma cruzi strains of high and low virulence.</title>
        <authorList>
            <person name="Bradwell K.R."/>
            <person name="Koparde V.N."/>
            <person name="Matveyev A.V."/>
            <person name="Serrano M.G."/>
            <person name="Alves J.M."/>
            <person name="Parikh H."/>
            <person name="Huang B."/>
            <person name="Lee V."/>
            <person name="Espinosa-Alvarez O."/>
            <person name="Ortiz P.A."/>
            <person name="Costa-Martins A.G."/>
            <person name="Teixeira M.M."/>
            <person name="Buck G.A."/>
        </authorList>
    </citation>
    <scope>NUCLEOTIDE SEQUENCE [LARGE SCALE GENOMIC DNA]</scope>
    <source>
        <strain evidence="4 5">025E</strain>
    </source>
</reference>
<feature type="transmembrane region" description="Helical" evidence="2">
    <location>
        <begin position="284"/>
        <end position="310"/>
    </location>
</feature>
<organism evidence="4 5">
    <name type="scientific">Trypanosoma conorhini</name>
    <dbReference type="NCBI Taxonomy" id="83891"/>
    <lineage>
        <taxon>Eukaryota</taxon>
        <taxon>Discoba</taxon>
        <taxon>Euglenozoa</taxon>
        <taxon>Kinetoplastea</taxon>
        <taxon>Metakinetoplastina</taxon>
        <taxon>Trypanosomatida</taxon>
        <taxon>Trypanosomatidae</taxon>
        <taxon>Trypanosoma</taxon>
    </lineage>
</organism>
<keyword evidence="2" id="KW-0472">Membrane</keyword>
<dbReference type="AlphaFoldDB" id="A0A422Q3Z3"/>
<keyword evidence="2" id="KW-0812">Transmembrane</keyword>
<evidence type="ECO:0000313" key="4">
    <source>
        <dbReference type="EMBL" id="RNF24684.1"/>
    </source>
</evidence>
<gene>
    <name evidence="4" type="ORF">Tco025E_02443</name>
</gene>
<keyword evidence="5" id="KW-1185">Reference proteome</keyword>
<dbReference type="RefSeq" id="XP_029230531.1">
    <property type="nucleotide sequence ID" value="XM_029369369.1"/>
</dbReference>
<evidence type="ECO:0000313" key="5">
    <source>
        <dbReference type="Proteomes" id="UP000284403"/>
    </source>
</evidence>